<keyword evidence="1" id="KW-0812">Transmembrane</keyword>
<protein>
    <submittedName>
        <fullName evidence="2">Uncharacterized protein</fullName>
    </submittedName>
</protein>
<name>G8NY38_GRAMM</name>
<evidence type="ECO:0000313" key="3">
    <source>
        <dbReference type="Proteomes" id="UP000007113"/>
    </source>
</evidence>
<dbReference type="Proteomes" id="UP000007113">
    <property type="component" value="Chromosome"/>
</dbReference>
<proteinExistence type="predicted"/>
<keyword evidence="3" id="KW-1185">Reference proteome</keyword>
<organism evidence="2 3">
    <name type="scientific">Granulicella mallensis (strain ATCC BAA-1857 / DSM 23137 / MP5ACTX8)</name>
    <dbReference type="NCBI Taxonomy" id="682795"/>
    <lineage>
        <taxon>Bacteria</taxon>
        <taxon>Pseudomonadati</taxon>
        <taxon>Acidobacteriota</taxon>
        <taxon>Terriglobia</taxon>
        <taxon>Terriglobales</taxon>
        <taxon>Acidobacteriaceae</taxon>
        <taxon>Granulicella</taxon>
    </lineage>
</organism>
<feature type="transmembrane region" description="Helical" evidence="1">
    <location>
        <begin position="31"/>
        <end position="52"/>
    </location>
</feature>
<feature type="transmembrane region" description="Helical" evidence="1">
    <location>
        <begin position="97"/>
        <end position="115"/>
    </location>
</feature>
<evidence type="ECO:0000256" key="1">
    <source>
        <dbReference type="SAM" id="Phobius"/>
    </source>
</evidence>
<feature type="transmembrane region" description="Helical" evidence="1">
    <location>
        <begin position="59"/>
        <end position="77"/>
    </location>
</feature>
<dbReference type="KEGG" id="gma:AciX8_2395"/>
<gene>
    <name evidence="2" type="ordered locus">AciX8_2395</name>
</gene>
<accession>G8NY38</accession>
<evidence type="ECO:0000313" key="2">
    <source>
        <dbReference type="EMBL" id="AEU36712.1"/>
    </source>
</evidence>
<dbReference type="AlphaFoldDB" id="G8NY38"/>
<dbReference type="EMBL" id="CP003130">
    <property type="protein sequence ID" value="AEU36712.1"/>
    <property type="molecule type" value="Genomic_DNA"/>
</dbReference>
<dbReference type="HOGENOM" id="CLU_1903751_0_0_0"/>
<reference evidence="2 3" key="1">
    <citation type="submission" date="2011-11" db="EMBL/GenBank/DDBJ databases">
        <title>Complete sequence of Granulicella mallensis MP5ACTX8.</title>
        <authorList>
            <consortium name="US DOE Joint Genome Institute"/>
            <person name="Lucas S."/>
            <person name="Copeland A."/>
            <person name="Lapidus A."/>
            <person name="Cheng J.-F."/>
            <person name="Goodwin L."/>
            <person name="Pitluck S."/>
            <person name="Peters L."/>
            <person name="Lu M."/>
            <person name="Detter J.C."/>
            <person name="Han C."/>
            <person name="Tapia R."/>
            <person name="Land M."/>
            <person name="Hauser L."/>
            <person name="Kyrpides N."/>
            <person name="Ivanova N."/>
            <person name="Mikhailova N."/>
            <person name="Pagani I."/>
            <person name="Rawat S."/>
            <person name="Mannisto M."/>
            <person name="Haggblom M."/>
            <person name="Woyke T."/>
        </authorList>
    </citation>
    <scope>NUCLEOTIDE SEQUENCE [LARGE SCALE GENOMIC DNA]</scope>
    <source>
        <strain evidence="3">ATCC BAA-1857 / DSM 23137 / MP5ACTX8</strain>
    </source>
</reference>
<keyword evidence="1" id="KW-1133">Transmembrane helix</keyword>
<sequence>MSTGPGGVEFPAGHVVKTGTQMALGGLLGPFLGNFAVLANPLLLFSCILVLLRRTRGAILCLAFAVPLALQTFQLMTMPYHEDEGGVLVSYMVHPLAGWYCWFGAILLALTLAVVEHLSAPQQSTMSEIDRKE</sequence>
<keyword evidence="1" id="KW-0472">Membrane</keyword>